<dbReference type="EMBL" id="CP015118">
    <property type="protein sequence ID" value="ARN21527.1"/>
    <property type="molecule type" value="Genomic_DNA"/>
</dbReference>
<protein>
    <submittedName>
        <fullName evidence="1">Uncharacterized protein</fullName>
    </submittedName>
</protein>
<gene>
    <name evidence="1" type="ORF">A4W93_17400</name>
</gene>
<sequence length="101" mass="11184">MDVIHHGPHAWFLVKDGDALLLDARCSHGPAEYSVVIELDEAERQAYAARSRAYLDQLAQAIHESAPGVRGSTSPYRSRVLGPARTNQVQQAILAWLQAHR</sequence>
<reference evidence="1 2" key="1">
    <citation type="submission" date="2016-04" db="EMBL/GenBank/DDBJ databases">
        <title>Complete genome sequence of natural rubber-degrading, novel Gram-negative bacterium, Rhizobacter gummiphilus strain NS21.</title>
        <authorList>
            <person name="Tabata M."/>
            <person name="Kasai D."/>
            <person name="Fukuda M."/>
        </authorList>
    </citation>
    <scope>NUCLEOTIDE SEQUENCE [LARGE SCALE GENOMIC DNA]</scope>
    <source>
        <strain evidence="1 2">NS21</strain>
    </source>
</reference>
<organism evidence="1 2">
    <name type="scientific">Piscinibacter gummiphilus</name>
    <dbReference type="NCBI Taxonomy" id="946333"/>
    <lineage>
        <taxon>Bacteria</taxon>
        <taxon>Pseudomonadati</taxon>
        <taxon>Pseudomonadota</taxon>
        <taxon>Betaproteobacteria</taxon>
        <taxon>Burkholderiales</taxon>
        <taxon>Sphaerotilaceae</taxon>
        <taxon>Piscinibacter</taxon>
    </lineage>
</organism>
<dbReference type="Proteomes" id="UP000193427">
    <property type="component" value="Chromosome"/>
</dbReference>
<dbReference type="STRING" id="946333.A4W93_17400"/>
<evidence type="ECO:0000313" key="1">
    <source>
        <dbReference type="EMBL" id="ARN21527.1"/>
    </source>
</evidence>
<name>A0A1W6LBF7_9BURK</name>
<dbReference type="OrthoDB" id="1271623at2"/>
<evidence type="ECO:0000313" key="2">
    <source>
        <dbReference type="Proteomes" id="UP000193427"/>
    </source>
</evidence>
<keyword evidence="2" id="KW-1185">Reference proteome</keyword>
<dbReference type="KEGG" id="rgu:A4W93_17400"/>
<dbReference type="AlphaFoldDB" id="A0A1W6LBF7"/>
<proteinExistence type="predicted"/>
<accession>A0A1W6LBF7</accession>
<dbReference type="RefSeq" id="WP_085751819.1">
    <property type="nucleotide sequence ID" value="NZ_BSPR01000013.1"/>
</dbReference>